<name>A0ABD3GUE1_9MARC</name>
<dbReference type="Gene3D" id="1.20.1250.20">
    <property type="entry name" value="MFS general substrate transporter like domains"/>
    <property type="match status" value="1"/>
</dbReference>
<evidence type="ECO:0000256" key="6">
    <source>
        <dbReference type="SAM" id="Phobius"/>
    </source>
</evidence>
<evidence type="ECO:0000256" key="2">
    <source>
        <dbReference type="ARBA" id="ARBA00022692"/>
    </source>
</evidence>
<evidence type="ECO:0000313" key="10">
    <source>
        <dbReference type="Proteomes" id="UP001633002"/>
    </source>
</evidence>
<evidence type="ECO:0000256" key="3">
    <source>
        <dbReference type="ARBA" id="ARBA00022989"/>
    </source>
</evidence>
<dbReference type="SUPFAM" id="SSF103473">
    <property type="entry name" value="MFS general substrate transporter"/>
    <property type="match status" value="2"/>
</dbReference>
<evidence type="ECO:0000259" key="7">
    <source>
        <dbReference type="Pfam" id="PF06813"/>
    </source>
</evidence>
<keyword evidence="4 6" id="KW-0472">Membrane</keyword>
<feature type="transmembrane region" description="Helical" evidence="6">
    <location>
        <begin position="482"/>
        <end position="503"/>
    </location>
</feature>
<feature type="transmembrane region" description="Helical" evidence="6">
    <location>
        <begin position="166"/>
        <end position="188"/>
    </location>
</feature>
<dbReference type="Proteomes" id="UP001633002">
    <property type="component" value="Unassembled WGS sequence"/>
</dbReference>
<evidence type="ECO:0000313" key="9">
    <source>
        <dbReference type="EMBL" id="KAL3682568.1"/>
    </source>
</evidence>
<dbReference type="AlphaFoldDB" id="A0ABD3GUE1"/>
<evidence type="ECO:0000256" key="1">
    <source>
        <dbReference type="ARBA" id="ARBA00004141"/>
    </source>
</evidence>
<comment type="subcellular location">
    <subcellularLocation>
        <location evidence="1">Membrane</location>
        <topology evidence="1">Multi-pass membrane protein</topology>
    </subcellularLocation>
</comment>
<protein>
    <recommendedName>
        <fullName evidence="11">Nodulin-like domain-containing protein</fullName>
    </recommendedName>
</protein>
<feature type="transmembrane region" description="Helical" evidence="6">
    <location>
        <begin position="200"/>
        <end position="221"/>
    </location>
</feature>
<feature type="compositionally biased region" description="Basic and acidic residues" evidence="5">
    <location>
        <begin position="299"/>
        <end position="317"/>
    </location>
</feature>
<dbReference type="Pfam" id="PF06813">
    <property type="entry name" value="Nodulin-like"/>
    <property type="match status" value="1"/>
</dbReference>
<evidence type="ECO:0008006" key="11">
    <source>
        <dbReference type="Google" id="ProtNLM"/>
    </source>
</evidence>
<dbReference type="Pfam" id="PF23262">
    <property type="entry name" value="NFD4_C"/>
    <property type="match status" value="1"/>
</dbReference>
<keyword evidence="2 6" id="KW-0812">Transmembrane</keyword>
<organism evidence="9 10">
    <name type="scientific">Riccia sorocarpa</name>
    <dbReference type="NCBI Taxonomy" id="122646"/>
    <lineage>
        <taxon>Eukaryota</taxon>
        <taxon>Viridiplantae</taxon>
        <taxon>Streptophyta</taxon>
        <taxon>Embryophyta</taxon>
        <taxon>Marchantiophyta</taxon>
        <taxon>Marchantiopsida</taxon>
        <taxon>Marchantiidae</taxon>
        <taxon>Marchantiales</taxon>
        <taxon>Ricciaceae</taxon>
        <taxon>Riccia</taxon>
    </lineage>
</organism>
<sequence>MLRSRWFVVVCAIWIQCCSGSAYTFGFYSQSIKLRLNYDQKHLDTLASFKDIGANVGILSGIIFQYMPPWAVLAVGALQSCFGYMMIWLSVIGSVPPPAFWQMCFYMLLAANGQTYSNTATVVTCVQNFPGSRGIVIGLMKGSVALSGPILTQLYRTIYPSGPESFIFMLMWLPTLMTFAWMFVLRPLPSVPKERNDTTNLHIMSAIALLLATYLMTTVVIQNTIEVSHVTSVITCSIGGLVLLLPIGVVYKSEREDDKDDAFLSEFSSSEPSLLKEPLLPTPSPALGLNSSFNIPKDPNARDENSEADNTKCHSESESVGQVSEAADGGLPGGRTTPHMGEDHTFVEAVKKADFWLLWVSTACGMGSGLTTIDNMGQIGASQGYSPQSVGTFMSLLSIWNCLGRLGFGTISEISLHRYRIPRPVFLAFTLATMSIGHLIFAMAVPGSLYAGSVLVGLSYGAQWSLMLAITSEIFGLKRFATLFNTIAIASPVSSSFLLVQVAGRIYDYEAAKQKSGTQLIGHLKPVGIHRWLNSSDLLCHGAHCFRLTFIIMAAVSFCGCLISLILVSRTRKFYYQVVYARLEKVIEKSRRDVA</sequence>
<dbReference type="InterPro" id="IPR036259">
    <property type="entry name" value="MFS_trans_sf"/>
</dbReference>
<feature type="domain" description="Nodulin-like" evidence="7">
    <location>
        <begin position="5"/>
        <end position="250"/>
    </location>
</feature>
<feature type="transmembrane region" description="Helical" evidence="6">
    <location>
        <begin position="450"/>
        <end position="470"/>
    </location>
</feature>
<feature type="transmembrane region" description="Helical" evidence="6">
    <location>
        <begin position="548"/>
        <end position="568"/>
    </location>
</feature>
<dbReference type="PANTHER" id="PTHR21576:SF22">
    <property type="entry name" value="F25A4.25 PROTEIN"/>
    <property type="match status" value="1"/>
</dbReference>
<keyword evidence="10" id="KW-1185">Reference proteome</keyword>
<feature type="transmembrane region" description="Helical" evidence="6">
    <location>
        <begin position="425"/>
        <end position="444"/>
    </location>
</feature>
<evidence type="ECO:0000256" key="4">
    <source>
        <dbReference type="ARBA" id="ARBA00023136"/>
    </source>
</evidence>
<dbReference type="EMBL" id="JBJQOH010000006">
    <property type="protein sequence ID" value="KAL3682568.1"/>
    <property type="molecule type" value="Genomic_DNA"/>
</dbReference>
<evidence type="ECO:0000259" key="8">
    <source>
        <dbReference type="Pfam" id="PF23262"/>
    </source>
</evidence>
<reference evidence="9 10" key="1">
    <citation type="submission" date="2024-09" db="EMBL/GenBank/DDBJ databases">
        <title>Chromosome-scale assembly of Riccia sorocarpa.</title>
        <authorList>
            <person name="Paukszto L."/>
        </authorList>
    </citation>
    <scope>NUCLEOTIDE SEQUENCE [LARGE SCALE GENOMIC DNA]</scope>
    <source>
        <strain evidence="9">LP-2024</strain>
        <tissue evidence="9">Aerial parts of the thallus</tissue>
    </source>
</reference>
<feature type="region of interest" description="Disordered" evidence="5">
    <location>
        <begin position="288"/>
        <end position="340"/>
    </location>
</feature>
<dbReference type="InterPro" id="IPR056555">
    <property type="entry name" value="NFD4_C"/>
</dbReference>
<proteinExistence type="predicted"/>
<feature type="transmembrane region" description="Helical" evidence="6">
    <location>
        <begin position="227"/>
        <end position="251"/>
    </location>
</feature>
<dbReference type="PANTHER" id="PTHR21576">
    <property type="entry name" value="UNCHARACTERIZED NODULIN-LIKE PROTEIN"/>
    <property type="match status" value="1"/>
</dbReference>
<dbReference type="CDD" id="cd17354">
    <property type="entry name" value="MFS_Mch1p_like"/>
    <property type="match status" value="1"/>
</dbReference>
<evidence type="ECO:0000256" key="5">
    <source>
        <dbReference type="SAM" id="MobiDB-lite"/>
    </source>
</evidence>
<feature type="domain" description="NFD4 C-terminal" evidence="8">
    <location>
        <begin position="350"/>
        <end position="575"/>
    </location>
</feature>
<dbReference type="GO" id="GO:0016020">
    <property type="term" value="C:membrane"/>
    <property type="evidence" value="ECO:0007669"/>
    <property type="project" value="UniProtKB-SubCell"/>
</dbReference>
<gene>
    <name evidence="9" type="ORF">R1sor_000590</name>
</gene>
<keyword evidence="3 6" id="KW-1133">Transmembrane helix</keyword>
<accession>A0ABD3GUE1</accession>
<comment type="caution">
    <text evidence="9">The sequence shown here is derived from an EMBL/GenBank/DDBJ whole genome shotgun (WGS) entry which is preliminary data.</text>
</comment>
<dbReference type="InterPro" id="IPR010658">
    <property type="entry name" value="Nodulin-like"/>
</dbReference>
<feature type="transmembrane region" description="Helical" evidence="6">
    <location>
        <begin position="6"/>
        <end position="28"/>
    </location>
</feature>